<dbReference type="AlphaFoldDB" id="A0A4U1BU60"/>
<dbReference type="SUPFAM" id="SSF50939">
    <property type="entry name" value="Sialidases"/>
    <property type="match status" value="1"/>
</dbReference>
<sequence length="339" mass="36998">MKICSVLILIILSFLKITIAQNYKIITLDSGKNTSIRGLSVVNNKVAWVSGSNGWIAKTTNGETFEWQQLKGFEKIDFRDIEAFSAKEAIIVNAGSPAYILKTIDGGQSWKKVYENNDPSIFLDGMAFWNKKEGIIFGDPINGLMQILTTKNGGESWENISAKAQIQLLDGEAAFAASGTTIRTHKNKVYIATGGKTSRLWSSINKGQTWTAVAIPIIKGEASTGTFSIAISNSKIFAVGGDYLKEKSLVDNYTHQDRRIGEWGKSIKSPNGYRSAIEVISENNLIATGPSGTDFSDDEGKTWQTLSLAGFHTCQKAKKGNLVLFTGSKGKIAMLSYKK</sequence>
<dbReference type="Proteomes" id="UP000308181">
    <property type="component" value="Unassembled WGS sequence"/>
</dbReference>
<comment type="caution">
    <text evidence="1">The sequence shown here is derived from an EMBL/GenBank/DDBJ whole genome shotgun (WGS) entry which is preliminary data.</text>
</comment>
<dbReference type="RefSeq" id="WP_136827729.1">
    <property type="nucleotide sequence ID" value="NZ_SWBP01000010.1"/>
</dbReference>
<protein>
    <submittedName>
        <fullName evidence="1">Oxidoreductase</fullName>
    </submittedName>
</protein>
<name>A0A4U1BU60_9SPHI</name>
<dbReference type="PANTHER" id="PTHR47199:SF2">
    <property type="entry name" value="PHOTOSYSTEM II STABILITY_ASSEMBLY FACTOR HCF136, CHLOROPLASTIC"/>
    <property type="match status" value="1"/>
</dbReference>
<evidence type="ECO:0000313" key="2">
    <source>
        <dbReference type="Proteomes" id="UP000308181"/>
    </source>
</evidence>
<gene>
    <name evidence="1" type="ORF">FA046_16935</name>
</gene>
<evidence type="ECO:0000313" key="1">
    <source>
        <dbReference type="EMBL" id="TKB95140.1"/>
    </source>
</evidence>
<dbReference type="EMBL" id="SWBP01000010">
    <property type="protein sequence ID" value="TKB95140.1"/>
    <property type="molecule type" value="Genomic_DNA"/>
</dbReference>
<accession>A0A4U1BU60</accession>
<dbReference type="InterPro" id="IPR036278">
    <property type="entry name" value="Sialidase_sf"/>
</dbReference>
<organism evidence="1 2">
    <name type="scientific">Pedobacter cryophilus</name>
    <dbReference type="NCBI Taxonomy" id="2571271"/>
    <lineage>
        <taxon>Bacteria</taxon>
        <taxon>Pseudomonadati</taxon>
        <taxon>Bacteroidota</taxon>
        <taxon>Sphingobacteriia</taxon>
        <taxon>Sphingobacteriales</taxon>
        <taxon>Sphingobacteriaceae</taxon>
        <taxon>Pedobacter</taxon>
    </lineage>
</organism>
<keyword evidence="2" id="KW-1185">Reference proteome</keyword>
<dbReference type="OrthoDB" id="9813892at2"/>
<dbReference type="InterPro" id="IPR015943">
    <property type="entry name" value="WD40/YVTN_repeat-like_dom_sf"/>
</dbReference>
<dbReference type="PANTHER" id="PTHR47199">
    <property type="entry name" value="PHOTOSYSTEM II STABILITY/ASSEMBLY FACTOR HCF136, CHLOROPLASTIC"/>
    <property type="match status" value="1"/>
</dbReference>
<proteinExistence type="predicted"/>
<reference evidence="1 2" key="1">
    <citation type="submission" date="2019-04" db="EMBL/GenBank/DDBJ databases">
        <title>Pedobacter sp. AR-3-17 sp. nov., isolated from Arctic soil.</title>
        <authorList>
            <person name="Dahal R.H."/>
            <person name="Kim D.-U."/>
        </authorList>
    </citation>
    <scope>NUCLEOTIDE SEQUENCE [LARGE SCALE GENOMIC DNA]</scope>
    <source>
        <strain evidence="1 2">AR-3-17</strain>
    </source>
</reference>
<dbReference type="Gene3D" id="2.130.10.10">
    <property type="entry name" value="YVTN repeat-like/Quinoprotein amine dehydrogenase"/>
    <property type="match status" value="1"/>
</dbReference>